<evidence type="ECO:0000313" key="9">
    <source>
        <dbReference type="Proteomes" id="UP001602245"/>
    </source>
</evidence>
<gene>
    <name evidence="8" type="ORF">ACFY35_50205</name>
</gene>
<dbReference type="InterPro" id="IPR052185">
    <property type="entry name" value="IPC_Synthase-Related"/>
</dbReference>
<dbReference type="Pfam" id="PF14378">
    <property type="entry name" value="PAP2_3"/>
    <property type="match status" value="1"/>
</dbReference>
<accession>A0ABW6WWK0</accession>
<feature type="region of interest" description="Disordered" evidence="5">
    <location>
        <begin position="294"/>
        <end position="329"/>
    </location>
</feature>
<proteinExistence type="predicted"/>
<dbReference type="PANTHER" id="PTHR31310:SF7">
    <property type="entry name" value="PA-PHOSPHATASE RELATED-FAMILY PROTEIN DDB_G0268928"/>
    <property type="match status" value="1"/>
</dbReference>
<dbReference type="Proteomes" id="UP001602245">
    <property type="component" value="Unassembled WGS sequence"/>
</dbReference>
<feature type="transmembrane region" description="Helical" evidence="6">
    <location>
        <begin position="206"/>
        <end position="224"/>
    </location>
</feature>
<sequence length="468" mass="49120">MSGKPSASPVVTTAPPGSSSARSSSVRRAVREIVFVAVLFLAYKLGRLLVEGHVGDALTNAQNVWDFERLVHLPSEASLQATVLAHTFWIHVANSFYAYVHFPATAAALVWLYVKRPEIYLWFRRTLASVTALSLVIHALFPLAPPRMLTTAGMVDTGHIYGPSVYGSPSTDTLSNQYAAMPSLHVGWALAVAIALIAATRSRWRWLWLAHPVATLLVVVVTGNHYWLDAIAAVALLALVLAVVTPLSRQSLTARPALRPRPNPVPTPRRPVPLAGQTIASIRPAVSLAGQTISPEPTASARSAPGDPTPASRGASLPAVPSAPVPREAVPPAGVPPAAVPPVAVPPAGVSPVAVPPAAAPRPAVQRPAIPRQRGSERNQPFHSPIPELLDVERNQPFRSGRRDGEAADRKGASAGREAASARREGGVAGGVSRSGGVDPIVGWNLVAVGRAVDGRSAGGGAEHRRGR</sequence>
<feature type="transmembrane region" description="Helical" evidence="6">
    <location>
        <begin position="178"/>
        <end position="199"/>
    </location>
</feature>
<evidence type="ECO:0000256" key="1">
    <source>
        <dbReference type="ARBA" id="ARBA00004141"/>
    </source>
</evidence>
<evidence type="ECO:0000256" key="6">
    <source>
        <dbReference type="SAM" id="Phobius"/>
    </source>
</evidence>
<name>A0ABW6WWK0_9ACTN</name>
<feature type="compositionally biased region" description="Basic and acidic residues" evidence="5">
    <location>
        <begin position="391"/>
        <end position="412"/>
    </location>
</feature>
<dbReference type="RefSeq" id="WP_157296308.1">
    <property type="nucleotide sequence ID" value="NZ_JBIAZU010000012.1"/>
</dbReference>
<dbReference type="InterPro" id="IPR036938">
    <property type="entry name" value="PAP2/HPO_sf"/>
</dbReference>
<feature type="transmembrane region" description="Helical" evidence="6">
    <location>
        <begin position="29"/>
        <end position="46"/>
    </location>
</feature>
<feature type="compositionally biased region" description="Low complexity" evidence="5">
    <location>
        <begin position="361"/>
        <end position="373"/>
    </location>
</feature>
<keyword evidence="4 6" id="KW-0472">Membrane</keyword>
<dbReference type="SUPFAM" id="SSF48317">
    <property type="entry name" value="Acid phosphatase/Vanadium-dependent haloperoxidase"/>
    <property type="match status" value="1"/>
</dbReference>
<evidence type="ECO:0000256" key="4">
    <source>
        <dbReference type="ARBA" id="ARBA00023136"/>
    </source>
</evidence>
<feature type="transmembrane region" description="Helical" evidence="6">
    <location>
        <begin position="230"/>
        <end position="248"/>
    </location>
</feature>
<feature type="region of interest" description="Disordered" evidence="5">
    <location>
        <begin position="1"/>
        <end position="22"/>
    </location>
</feature>
<keyword evidence="2 6" id="KW-0812">Transmembrane</keyword>
<feature type="region of interest" description="Disordered" evidence="5">
    <location>
        <begin position="353"/>
        <end position="439"/>
    </location>
</feature>
<organism evidence="8 9">
    <name type="scientific">Paractinoplanes globisporus</name>
    <dbReference type="NCBI Taxonomy" id="113565"/>
    <lineage>
        <taxon>Bacteria</taxon>
        <taxon>Bacillati</taxon>
        <taxon>Actinomycetota</taxon>
        <taxon>Actinomycetes</taxon>
        <taxon>Micromonosporales</taxon>
        <taxon>Micromonosporaceae</taxon>
        <taxon>Paractinoplanes</taxon>
    </lineage>
</organism>
<dbReference type="PANTHER" id="PTHR31310">
    <property type="match status" value="1"/>
</dbReference>
<evidence type="ECO:0000313" key="8">
    <source>
        <dbReference type="EMBL" id="MFF5297657.1"/>
    </source>
</evidence>
<evidence type="ECO:0000259" key="7">
    <source>
        <dbReference type="Pfam" id="PF14378"/>
    </source>
</evidence>
<evidence type="ECO:0000256" key="5">
    <source>
        <dbReference type="SAM" id="MobiDB-lite"/>
    </source>
</evidence>
<comment type="subcellular location">
    <subcellularLocation>
        <location evidence="1">Membrane</location>
        <topology evidence="1">Multi-pass membrane protein</topology>
    </subcellularLocation>
</comment>
<feature type="domain" description="Inositolphosphotransferase Aur1/Ipt1" evidence="7">
    <location>
        <begin position="63"/>
        <end position="242"/>
    </location>
</feature>
<evidence type="ECO:0000256" key="2">
    <source>
        <dbReference type="ARBA" id="ARBA00022692"/>
    </source>
</evidence>
<protein>
    <submittedName>
        <fullName evidence="8">Phosphatase PAP2 family protein</fullName>
    </submittedName>
</protein>
<evidence type="ECO:0000256" key="3">
    <source>
        <dbReference type="ARBA" id="ARBA00022989"/>
    </source>
</evidence>
<dbReference type="EMBL" id="JBIAZU010000012">
    <property type="protein sequence ID" value="MFF5297657.1"/>
    <property type="molecule type" value="Genomic_DNA"/>
</dbReference>
<dbReference type="CDD" id="cd03386">
    <property type="entry name" value="PAP2_Aur1_like"/>
    <property type="match status" value="1"/>
</dbReference>
<keyword evidence="9" id="KW-1185">Reference proteome</keyword>
<feature type="transmembrane region" description="Helical" evidence="6">
    <location>
        <begin position="126"/>
        <end position="144"/>
    </location>
</feature>
<dbReference type="InterPro" id="IPR026841">
    <property type="entry name" value="Aur1/Ipt1"/>
</dbReference>
<comment type="caution">
    <text evidence="8">The sequence shown here is derived from an EMBL/GenBank/DDBJ whole genome shotgun (WGS) entry which is preliminary data.</text>
</comment>
<feature type="transmembrane region" description="Helical" evidence="6">
    <location>
        <begin position="96"/>
        <end position="114"/>
    </location>
</feature>
<reference evidence="8 9" key="1">
    <citation type="submission" date="2024-10" db="EMBL/GenBank/DDBJ databases">
        <title>The Natural Products Discovery Center: Release of the First 8490 Sequenced Strains for Exploring Actinobacteria Biosynthetic Diversity.</title>
        <authorList>
            <person name="Kalkreuter E."/>
            <person name="Kautsar S.A."/>
            <person name="Yang D."/>
            <person name="Bader C.D."/>
            <person name="Teijaro C.N."/>
            <person name="Fluegel L."/>
            <person name="Davis C.M."/>
            <person name="Simpson J.R."/>
            <person name="Lauterbach L."/>
            <person name="Steele A.D."/>
            <person name="Gui C."/>
            <person name="Meng S."/>
            <person name="Li G."/>
            <person name="Viehrig K."/>
            <person name="Ye F."/>
            <person name="Su P."/>
            <person name="Kiefer A.F."/>
            <person name="Nichols A."/>
            <person name="Cepeda A.J."/>
            <person name="Yan W."/>
            <person name="Fan B."/>
            <person name="Jiang Y."/>
            <person name="Adhikari A."/>
            <person name="Zheng C.-J."/>
            <person name="Schuster L."/>
            <person name="Cowan T.M."/>
            <person name="Smanski M.J."/>
            <person name="Chevrette M.G."/>
            <person name="De Carvalho L.P.S."/>
            <person name="Shen B."/>
        </authorList>
    </citation>
    <scope>NUCLEOTIDE SEQUENCE [LARGE SCALE GENOMIC DNA]</scope>
    <source>
        <strain evidence="8 9">NPDC000087</strain>
    </source>
</reference>
<keyword evidence="3 6" id="KW-1133">Transmembrane helix</keyword>
<feature type="compositionally biased region" description="Low complexity" evidence="5">
    <location>
        <begin position="315"/>
        <end position="329"/>
    </location>
</feature>